<proteinExistence type="inferred from homology"/>
<gene>
    <name evidence="8" type="ORF">FOL47_000646</name>
</gene>
<dbReference type="GO" id="GO:0005198">
    <property type="term" value="F:structural molecule activity"/>
    <property type="evidence" value="ECO:0007669"/>
    <property type="project" value="InterPro"/>
</dbReference>
<keyword evidence="3 6" id="KW-0472">Membrane</keyword>
<evidence type="ECO:0000313" key="8">
    <source>
        <dbReference type="EMBL" id="KAF4672338.1"/>
    </source>
</evidence>
<dbReference type="Pfam" id="PF01086">
    <property type="entry name" value="Clathrin_lg_ch"/>
    <property type="match status" value="1"/>
</dbReference>
<evidence type="ECO:0000256" key="3">
    <source>
        <dbReference type="ARBA" id="ARBA00023136"/>
    </source>
</evidence>
<evidence type="ECO:0000256" key="6">
    <source>
        <dbReference type="RuleBase" id="RU363137"/>
    </source>
</evidence>
<name>A0A7J6ML62_PERCH</name>
<dbReference type="PANTHER" id="PTHR10639:SF7">
    <property type="entry name" value="CLATHRIN LIGHT CHAIN"/>
    <property type="match status" value="1"/>
</dbReference>
<comment type="caution">
    <text evidence="8">The sequence shown here is derived from an EMBL/GenBank/DDBJ whole genome shotgun (WGS) entry which is preliminary data.</text>
</comment>
<dbReference type="EMBL" id="JAAPAO010000112">
    <property type="protein sequence ID" value="KAF4672338.1"/>
    <property type="molecule type" value="Genomic_DNA"/>
</dbReference>
<dbReference type="AlphaFoldDB" id="A0A7J6ML62"/>
<comment type="function">
    <text evidence="6">Clathrin is the major protein of the polyhedral coat of coated pits and vesicles.</text>
</comment>
<comment type="similarity">
    <text evidence="2 6">Belongs to the clathrin light chain family.</text>
</comment>
<keyword evidence="9" id="KW-1185">Reference proteome</keyword>
<evidence type="ECO:0000256" key="7">
    <source>
        <dbReference type="SAM" id="MobiDB-lite"/>
    </source>
</evidence>
<evidence type="ECO:0000256" key="1">
    <source>
        <dbReference type="ARBA" id="ARBA00004180"/>
    </source>
</evidence>
<dbReference type="GO" id="GO:0072583">
    <property type="term" value="P:clathrin-dependent endocytosis"/>
    <property type="evidence" value="ECO:0007669"/>
    <property type="project" value="TreeGrafter"/>
</dbReference>
<accession>A0A7J6ML62</accession>
<dbReference type="GO" id="GO:0032050">
    <property type="term" value="F:clathrin heavy chain binding"/>
    <property type="evidence" value="ECO:0007669"/>
    <property type="project" value="TreeGrafter"/>
</dbReference>
<dbReference type="InterPro" id="IPR000996">
    <property type="entry name" value="Clathrin_L-chain"/>
</dbReference>
<feature type="region of interest" description="Disordered" evidence="7">
    <location>
        <begin position="1"/>
        <end position="28"/>
    </location>
</feature>
<dbReference type="OrthoDB" id="442542at2759"/>
<evidence type="ECO:0000313" key="9">
    <source>
        <dbReference type="Proteomes" id="UP000591131"/>
    </source>
</evidence>
<keyword evidence="5 6" id="KW-0968">Cytoplasmic vesicle</keyword>
<reference evidence="8 9" key="1">
    <citation type="submission" date="2020-04" db="EMBL/GenBank/DDBJ databases">
        <title>Perkinsus chesapeaki whole genome sequence.</title>
        <authorList>
            <person name="Bogema D.R."/>
        </authorList>
    </citation>
    <scope>NUCLEOTIDE SEQUENCE [LARGE SCALE GENOMIC DNA]</scope>
    <source>
        <strain evidence="8">ATCC PRA-425</strain>
    </source>
</reference>
<dbReference type="PANTHER" id="PTHR10639">
    <property type="entry name" value="CLATHRIN LIGHT CHAIN"/>
    <property type="match status" value="1"/>
</dbReference>
<keyword evidence="4 6" id="KW-0168">Coated pit</keyword>
<evidence type="ECO:0000256" key="5">
    <source>
        <dbReference type="ARBA" id="ARBA00023329"/>
    </source>
</evidence>
<feature type="compositionally biased region" description="Pro residues" evidence="7">
    <location>
        <begin position="1"/>
        <end position="14"/>
    </location>
</feature>
<evidence type="ECO:0000256" key="4">
    <source>
        <dbReference type="ARBA" id="ARBA00023176"/>
    </source>
</evidence>
<organism evidence="8 9">
    <name type="scientific">Perkinsus chesapeaki</name>
    <name type="common">Clam parasite</name>
    <name type="synonym">Perkinsus andrewsi</name>
    <dbReference type="NCBI Taxonomy" id="330153"/>
    <lineage>
        <taxon>Eukaryota</taxon>
        <taxon>Sar</taxon>
        <taxon>Alveolata</taxon>
        <taxon>Perkinsozoa</taxon>
        <taxon>Perkinsea</taxon>
        <taxon>Perkinsida</taxon>
        <taxon>Perkinsidae</taxon>
        <taxon>Perkinsus</taxon>
    </lineage>
</organism>
<feature type="region of interest" description="Disordered" evidence="7">
    <location>
        <begin position="151"/>
        <end position="172"/>
    </location>
</feature>
<dbReference type="GO" id="GO:0030132">
    <property type="term" value="C:clathrin coat of coated pit"/>
    <property type="evidence" value="ECO:0007669"/>
    <property type="project" value="InterPro"/>
</dbReference>
<dbReference type="GO" id="GO:0006886">
    <property type="term" value="P:intracellular protein transport"/>
    <property type="evidence" value="ECO:0007669"/>
    <property type="project" value="InterPro"/>
</dbReference>
<dbReference type="Proteomes" id="UP000591131">
    <property type="component" value="Unassembled WGS sequence"/>
</dbReference>
<sequence length="197" mass="21581">MSTTAVPPPPPPPVVNDDDSQQPQDVAAPVDSVIVEEETATRAVTVVNKDRSSSVDSYMEMSRAENDKKAEIREQAQKDIKDFYANRAVKIEENKQVQIEDEKEFINKAHKLDDPTATTNPWTVVANHINFYKDNTTATTTAAVAGGANDKTTVSTSTGHKDMTTQKDGGNQMRMKQLLQDLRKNGMMKKVTTAGGA</sequence>
<protein>
    <recommendedName>
        <fullName evidence="6">Clathrin light chain</fullName>
    </recommendedName>
</protein>
<evidence type="ECO:0000256" key="2">
    <source>
        <dbReference type="ARBA" id="ARBA00005263"/>
    </source>
</evidence>
<dbReference type="GO" id="GO:0030130">
    <property type="term" value="C:clathrin coat of trans-Golgi network vesicle"/>
    <property type="evidence" value="ECO:0007669"/>
    <property type="project" value="InterPro"/>
</dbReference>
<comment type="subcellular location">
    <subcellularLocation>
        <location evidence="1 6">Cytoplasmic vesicle membrane</location>
        <topology evidence="1 6">Peripheral membrane protein</topology>
        <orientation evidence="1 6">Cytoplasmic side</orientation>
    </subcellularLocation>
    <subcellularLocation>
        <location evidence="6">Membrane</location>
        <location evidence="6">Coated pit</location>
        <topology evidence="6">Peripheral membrane protein</topology>
        <orientation evidence="6">Cytoplasmic side</orientation>
    </subcellularLocation>
    <text evidence="6">Cytoplasmic face of coated pits and vesicles.</text>
</comment>